<feature type="domain" description="NAD(P)-binding" evidence="5">
    <location>
        <begin position="83"/>
        <end position="241"/>
    </location>
</feature>
<sequence>MKQPVPNTKPKAAPKTALITGITGQDGSYLAEFLLEKGYQVHGIKRRASLFNTQRVDHLYEDPHQRDQHFVLHDGDLTDTSNNNNRGETFVTRKITRALANIAQGLEQCLYLGNMDALRDWGHAKDYVRMQWLMLQQEQPEDFVIATGKQYSVRQFVEWSAAELGIRLAFQGQGVEEHARVTAIADPEIAPALKVGDIIVRVDPRYFRPAEVETLLGDPTRARERLGWVPEITVQEMVAEMVAEDLQSARRYALLKAHGHAVPMAREDGR</sequence>
<dbReference type="PANTHER" id="PTHR43715">
    <property type="entry name" value="GDP-MANNOSE 4,6-DEHYDRATASE"/>
    <property type="match status" value="1"/>
</dbReference>
<organism evidence="6 7">
    <name type="scientific">Thiorhodovibrio winogradskyi</name>
    <dbReference type="NCBI Taxonomy" id="77007"/>
    <lineage>
        <taxon>Bacteria</taxon>
        <taxon>Pseudomonadati</taxon>
        <taxon>Pseudomonadota</taxon>
        <taxon>Gammaproteobacteria</taxon>
        <taxon>Chromatiales</taxon>
        <taxon>Chromatiaceae</taxon>
        <taxon>Thiorhodovibrio</taxon>
    </lineage>
</organism>
<evidence type="ECO:0000313" key="6">
    <source>
        <dbReference type="EMBL" id="WPL15271.1"/>
    </source>
</evidence>
<accession>A0ABZ0S4M8</accession>
<dbReference type="EMBL" id="CP121472">
    <property type="protein sequence ID" value="WPL15271.1"/>
    <property type="molecule type" value="Genomic_DNA"/>
</dbReference>
<protein>
    <recommendedName>
        <fullName evidence="3">GDP-mannose 4,6-dehydratase</fullName>
        <ecNumber evidence="3">4.2.1.47</ecNumber>
    </recommendedName>
</protein>
<dbReference type="InterPro" id="IPR036291">
    <property type="entry name" value="NAD(P)-bd_dom_sf"/>
</dbReference>
<dbReference type="EC" id="4.2.1.47" evidence="3"/>
<reference evidence="6 7" key="1">
    <citation type="journal article" date="2023" name="Microorganisms">
        <title>Thiorhodovibrio frisius and Trv. litoralis spp. nov., Two Novel Members from a Clade of Fastidious Purple Sulfur Bacteria That Exhibit Unique Red-Shifted Light-Harvesting Capabilities.</title>
        <authorList>
            <person name="Methner A."/>
            <person name="Kuzyk S.B."/>
            <person name="Petersen J."/>
            <person name="Bauer S."/>
            <person name="Brinkmann H."/>
            <person name="Sichau K."/>
            <person name="Wanner G."/>
            <person name="Wolf J."/>
            <person name="Neumann-Schaal M."/>
            <person name="Henke P."/>
            <person name="Tank M."/>
            <person name="Sproer C."/>
            <person name="Bunk B."/>
            <person name="Overmann J."/>
        </authorList>
    </citation>
    <scope>NUCLEOTIDE SEQUENCE [LARGE SCALE GENOMIC DNA]</scope>
    <source>
        <strain evidence="6 7">DSM 6702</strain>
    </source>
</reference>
<evidence type="ECO:0000256" key="4">
    <source>
        <dbReference type="ARBA" id="ARBA00023239"/>
    </source>
</evidence>
<dbReference type="PANTHER" id="PTHR43715:SF1">
    <property type="entry name" value="GDP-MANNOSE 4,6 DEHYDRATASE"/>
    <property type="match status" value="1"/>
</dbReference>
<dbReference type="Pfam" id="PF16363">
    <property type="entry name" value="GDP_Man_Dehyd"/>
    <property type="match status" value="2"/>
</dbReference>
<evidence type="ECO:0000259" key="5">
    <source>
        <dbReference type="Pfam" id="PF16363"/>
    </source>
</evidence>
<comment type="similarity">
    <text evidence="2">Belongs to the NAD(P)-dependent epimerase/dehydratase family. GDP-mannose 4,6-dehydratase subfamily.</text>
</comment>
<dbReference type="InterPro" id="IPR016040">
    <property type="entry name" value="NAD(P)-bd_dom"/>
</dbReference>
<dbReference type="Proteomes" id="UP001432180">
    <property type="component" value="Chromosome"/>
</dbReference>
<gene>
    <name evidence="6" type="primary">gmd_1</name>
    <name evidence="6" type="ORF">Thiowin_00156</name>
</gene>
<evidence type="ECO:0000256" key="1">
    <source>
        <dbReference type="ARBA" id="ARBA00001937"/>
    </source>
</evidence>
<keyword evidence="4 6" id="KW-0456">Lyase</keyword>
<dbReference type="RefSeq" id="WP_328985854.1">
    <property type="nucleotide sequence ID" value="NZ_CP121472.1"/>
</dbReference>
<dbReference type="GO" id="GO:0008446">
    <property type="term" value="F:GDP-mannose 4,6-dehydratase activity"/>
    <property type="evidence" value="ECO:0007669"/>
    <property type="project" value="UniProtKB-EC"/>
</dbReference>
<evidence type="ECO:0000313" key="7">
    <source>
        <dbReference type="Proteomes" id="UP001432180"/>
    </source>
</evidence>
<dbReference type="SUPFAM" id="SSF51735">
    <property type="entry name" value="NAD(P)-binding Rossmann-fold domains"/>
    <property type="match status" value="1"/>
</dbReference>
<evidence type="ECO:0000256" key="2">
    <source>
        <dbReference type="ARBA" id="ARBA00009263"/>
    </source>
</evidence>
<feature type="domain" description="NAD(P)-binding" evidence="5">
    <location>
        <begin position="18"/>
        <end position="82"/>
    </location>
</feature>
<proteinExistence type="inferred from homology"/>
<evidence type="ECO:0000256" key="3">
    <source>
        <dbReference type="ARBA" id="ARBA00011989"/>
    </source>
</evidence>
<dbReference type="Gene3D" id="3.40.50.720">
    <property type="entry name" value="NAD(P)-binding Rossmann-like Domain"/>
    <property type="match status" value="1"/>
</dbReference>
<name>A0ABZ0S4M8_9GAMM</name>
<dbReference type="Gene3D" id="3.90.25.10">
    <property type="entry name" value="UDP-galactose 4-epimerase, domain 1"/>
    <property type="match status" value="2"/>
</dbReference>
<comment type="cofactor">
    <cofactor evidence="1">
        <name>NADP(+)</name>
        <dbReference type="ChEBI" id="CHEBI:58349"/>
    </cofactor>
</comment>
<dbReference type="InterPro" id="IPR006368">
    <property type="entry name" value="GDP_Man_deHydtase"/>
</dbReference>
<keyword evidence="7" id="KW-1185">Reference proteome</keyword>